<evidence type="ECO:0000313" key="2">
    <source>
        <dbReference type="Proteomes" id="UP000048926"/>
    </source>
</evidence>
<protein>
    <submittedName>
        <fullName evidence="1">Uncharacterized protein</fullName>
    </submittedName>
</protein>
<dbReference type="Proteomes" id="UP000048926">
    <property type="component" value="Unassembled WGS sequence"/>
</dbReference>
<dbReference type="AlphaFoldDB" id="A0A0M6Y0T1"/>
<keyword evidence="2" id="KW-1185">Reference proteome</keyword>
<reference evidence="2" key="1">
    <citation type="submission" date="2015-07" db="EMBL/GenBank/DDBJ databases">
        <authorList>
            <person name="Rodrigo-Torres Lidia"/>
            <person name="Arahal R.David."/>
        </authorList>
    </citation>
    <scope>NUCLEOTIDE SEQUENCE [LARGE SCALE GENOMIC DNA]</scope>
    <source>
        <strain evidence="2">CECT 4801</strain>
    </source>
</reference>
<gene>
    <name evidence="1" type="ORF">LAL4801_01735</name>
</gene>
<organism evidence="1 2">
    <name type="scientific">Roseibium aggregatum</name>
    <dbReference type="NCBI Taxonomy" id="187304"/>
    <lineage>
        <taxon>Bacteria</taxon>
        <taxon>Pseudomonadati</taxon>
        <taxon>Pseudomonadota</taxon>
        <taxon>Alphaproteobacteria</taxon>
        <taxon>Hyphomicrobiales</taxon>
        <taxon>Stappiaceae</taxon>
        <taxon>Roseibium</taxon>
    </lineage>
</organism>
<proteinExistence type="predicted"/>
<name>A0A0M6Y0T1_9HYPH</name>
<evidence type="ECO:0000313" key="1">
    <source>
        <dbReference type="EMBL" id="CTQ43298.1"/>
    </source>
</evidence>
<accession>A0A0M6Y0T1</accession>
<sequence>MVNISKAPKKKQDNKIEYQNLIRTFFETQAKLEVSVNVYSDHALKRTFQSAYPDAHVRQIGAKLPLTCPAAGAITSSEPYRTVPY</sequence>
<dbReference type="EMBL" id="CXST01000001">
    <property type="protein sequence ID" value="CTQ43298.1"/>
    <property type="molecule type" value="Genomic_DNA"/>
</dbReference>